<feature type="region of interest" description="Disordered" evidence="1">
    <location>
        <begin position="1"/>
        <end position="40"/>
    </location>
</feature>
<name>A0A0A9A8F2_ARUDO</name>
<evidence type="ECO:0000256" key="1">
    <source>
        <dbReference type="SAM" id="MobiDB-lite"/>
    </source>
</evidence>
<organism evidence="2">
    <name type="scientific">Arundo donax</name>
    <name type="common">Giant reed</name>
    <name type="synonym">Donax arundinaceus</name>
    <dbReference type="NCBI Taxonomy" id="35708"/>
    <lineage>
        <taxon>Eukaryota</taxon>
        <taxon>Viridiplantae</taxon>
        <taxon>Streptophyta</taxon>
        <taxon>Embryophyta</taxon>
        <taxon>Tracheophyta</taxon>
        <taxon>Spermatophyta</taxon>
        <taxon>Magnoliopsida</taxon>
        <taxon>Liliopsida</taxon>
        <taxon>Poales</taxon>
        <taxon>Poaceae</taxon>
        <taxon>PACMAD clade</taxon>
        <taxon>Arundinoideae</taxon>
        <taxon>Arundineae</taxon>
        <taxon>Arundo</taxon>
    </lineage>
</organism>
<evidence type="ECO:0000313" key="2">
    <source>
        <dbReference type="EMBL" id="JAD47366.1"/>
    </source>
</evidence>
<sequence>MCCSPRFVAARRGPPSTGPKPTPSTTSELTYQVEGNATWK</sequence>
<dbReference type="AlphaFoldDB" id="A0A0A9A8F2"/>
<dbReference type="EMBL" id="GBRH01250529">
    <property type="protein sequence ID" value="JAD47366.1"/>
    <property type="molecule type" value="Transcribed_RNA"/>
</dbReference>
<proteinExistence type="predicted"/>
<accession>A0A0A9A8F2</accession>
<feature type="compositionally biased region" description="Polar residues" evidence="1">
    <location>
        <begin position="28"/>
        <end position="40"/>
    </location>
</feature>
<protein>
    <submittedName>
        <fullName evidence="2">Uncharacterized protein</fullName>
    </submittedName>
</protein>
<reference evidence="2" key="2">
    <citation type="journal article" date="2015" name="Data Brief">
        <title>Shoot transcriptome of the giant reed, Arundo donax.</title>
        <authorList>
            <person name="Barrero R.A."/>
            <person name="Guerrero F.D."/>
            <person name="Moolhuijzen P."/>
            <person name="Goolsby J.A."/>
            <person name="Tidwell J."/>
            <person name="Bellgard S.E."/>
            <person name="Bellgard M.I."/>
        </authorList>
    </citation>
    <scope>NUCLEOTIDE SEQUENCE</scope>
    <source>
        <tissue evidence="2">Shoot tissue taken approximately 20 cm above the soil surface</tissue>
    </source>
</reference>
<reference evidence="2" key="1">
    <citation type="submission" date="2014-09" db="EMBL/GenBank/DDBJ databases">
        <authorList>
            <person name="Magalhaes I.L.F."/>
            <person name="Oliveira U."/>
            <person name="Santos F.R."/>
            <person name="Vidigal T.H.D.A."/>
            <person name="Brescovit A.D."/>
            <person name="Santos A.J."/>
        </authorList>
    </citation>
    <scope>NUCLEOTIDE SEQUENCE</scope>
    <source>
        <tissue evidence="2">Shoot tissue taken approximately 20 cm above the soil surface</tissue>
    </source>
</reference>